<dbReference type="AlphaFoldDB" id="A0A1T5CRB1"/>
<accession>A0A1T5CRB1</accession>
<dbReference type="EMBL" id="FUYQ01000013">
    <property type="protein sequence ID" value="SKB61964.1"/>
    <property type="molecule type" value="Genomic_DNA"/>
</dbReference>
<dbReference type="Pfam" id="PF26395">
    <property type="entry name" value="E2-CBASS"/>
    <property type="match status" value="1"/>
</dbReference>
<organism evidence="2 3">
    <name type="scientific">Parabacteroides chartae</name>
    <dbReference type="NCBI Taxonomy" id="1037355"/>
    <lineage>
        <taxon>Bacteria</taxon>
        <taxon>Pseudomonadati</taxon>
        <taxon>Bacteroidota</taxon>
        <taxon>Bacteroidia</taxon>
        <taxon>Bacteroidales</taxon>
        <taxon>Tannerellaceae</taxon>
        <taxon>Parabacteroides</taxon>
    </lineage>
</organism>
<dbReference type="Proteomes" id="UP000190852">
    <property type="component" value="Unassembled WGS sequence"/>
</dbReference>
<feature type="domain" description="Type II CBASS E2 protein" evidence="1">
    <location>
        <begin position="15"/>
        <end position="137"/>
    </location>
</feature>
<dbReference type="InterPro" id="IPR058588">
    <property type="entry name" value="E2-CBASS"/>
</dbReference>
<dbReference type="RefSeq" id="WP_245832565.1">
    <property type="nucleotide sequence ID" value="NZ_FUYQ01000013.1"/>
</dbReference>
<sequence length="137" mass="15970">MTKNKRISVHAQGGMLRHFFPDSTLKIVGYDRGLIWGGKLQPTNLSITYEVRIEYNIGSNPNIYVVSPNPLPLAKDAIKLPHTYNHEKQHLCLYHRLMNEWNERKMIAKTIIPWTSEWLLHYEIWVTTGTWYGGGIH</sequence>
<proteinExistence type="predicted"/>
<evidence type="ECO:0000313" key="3">
    <source>
        <dbReference type="Proteomes" id="UP000190852"/>
    </source>
</evidence>
<gene>
    <name evidence="2" type="ORF">SAMN05660349_02056</name>
</gene>
<reference evidence="3" key="1">
    <citation type="submission" date="2017-02" db="EMBL/GenBank/DDBJ databases">
        <authorList>
            <person name="Varghese N."/>
            <person name="Submissions S."/>
        </authorList>
    </citation>
    <scope>NUCLEOTIDE SEQUENCE [LARGE SCALE GENOMIC DNA]</scope>
    <source>
        <strain evidence="3">DSM 24967</strain>
    </source>
</reference>
<name>A0A1T5CRB1_9BACT</name>
<keyword evidence="3" id="KW-1185">Reference proteome</keyword>
<evidence type="ECO:0000313" key="2">
    <source>
        <dbReference type="EMBL" id="SKB61964.1"/>
    </source>
</evidence>
<evidence type="ECO:0000259" key="1">
    <source>
        <dbReference type="Pfam" id="PF26395"/>
    </source>
</evidence>
<protein>
    <recommendedName>
        <fullName evidence="1">Type II CBASS E2 protein domain-containing protein</fullName>
    </recommendedName>
</protein>